<dbReference type="Proteomes" id="UP001230649">
    <property type="component" value="Unassembled WGS sequence"/>
</dbReference>
<evidence type="ECO:0000313" key="2">
    <source>
        <dbReference type="Proteomes" id="UP001230649"/>
    </source>
</evidence>
<protein>
    <submittedName>
        <fullName evidence="1">Uncharacterized protein</fullName>
    </submittedName>
</protein>
<evidence type="ECO:0000313" key="1">
    <source>
        <dbReference type="EMBL" id="KAJ9106915.1"/>
    </source>
</evidence>
<organism evidence="1 2">
    <name type="scientific">Naganishia adeliensis</name>
    <dbReference type="NCBI Taxonomy" id="92952"/>
    <lineage>
        <taxon>Eukaryota</taxon>
        <taxon>Fungi</taxon>
        <taxon>Dikarya</taxon>
        <taxon>Basidiomycota</taxon>
        <taxon>Agaricomycotina</taxon>
        <taxon>Tremellomycetes</taxon>
        <taxon>Filobasidiales</taxon>
        <taxon>Filobasidiaceae</taxon>
        <taxon>Naganishia</taxon>
    </lineage>
</organism>
<dbReference type="EMBL" id="JASBWS010000040">
    <property type="protein sequence ID" value="KAJ9106915.1"/>
    <property type="molecule type" value="Genomic_DNA"/>
</dbReference>
<reference evidence="1" key="1">
    <citation type="submission" date="2023-04" db="EMBL/GenBank/DDBJ databases">
        <title>Draft Genome sequencing of Naganishia species isolated from polar environments using Oxford Nanopore Technology.</title>
        <authorList>
            <person name="Leo P."/>
            <person name="Venkateswaran K."/>
        </authorList>
    </citation>
    <scope>NUCLEOTIDE SEQUENCE</scope>
    <source>
        <strain evidence="1">MNA-CCFEE 5262</strain>
    </source>
</reference>
<comment type="caution">
    <text evidence="1">The sequence shown here is derived from an EMBL/GenBank/DDBJ whole genome shotgun (WGS) entry which is preliminary data.</text>
</comment>
<name>A0ACC2W580_9TREE</name>
<sequence length="422" mass="46657">MSIELLDLPLNPDTPLDPKSGELSLKPHSFPALTSASGSSATMPSAAELERESIEDSLGLEEIDPLTYRSTRLWIPINARGGFGGQVLGLSLRAAIKTLDTGKAWTLHSQHCYFLLPALGKYPIIYRVEKLRDGKSYVTRSVTASQNGQPVFMLTCSFTLPTPARFPQPSFREPMPLGIPPPLDCQSEEERWSKFLASPKAARLHPGARHSLEAYVLERESSPVAIREVPRDVEFWFEDDDASEEKRRAEVEAKWDGSVTGKANFAARARRSAPSASADQSVKQVKRKMERHERMLWMKAKDENVAALDNNFQKSILAYLSDFQFIGTAAQATGLSQNSNPKLGMMASLDHVVYFYSNDFKTSNWLLHVITSPRVGDGRGVVEGRFYTEEGELVALTVQEGVVRAAAADSKVKDKAATKAKL</sequence>
<gene>
    <name evidence="1" type="ORF">QFC20_003924</name>
</gene>
<keyword evidence="2" id="KW-1185">Reference proteome</keyword>
<accession>A0ACC2W580</accession>
<proteinExistence type="predicted"/>